<evidence type="ECO:0000313" key="1">
    <source>
        <dbReference type="EMBL" id="QCI59109.1"/>
    </source>
</evidence>
<protein>
    <submittedName>
        <fullName evidence="1">Uncharacterized protein</fullName>
    </submittedName>
</protein>
<reference evidence="1" key="1">
    <citation type="journal article" date="2020" name="Int. J. Syst. Evol. Microbiol.">
        <title>Dysosmobacter welbionis gen. nov., sp. nov., isolated from human faeces and emended description of the genus Oscillibacter.</title>
        <authorList>
            <person name="Le Roy T."/>
            <person name="Van der Smissen P."/>
            <person name="Paquot A."/>
            <person name="Delzenne N."/>
            <person name="Muccioli G.G."/>
            <person name="Collet J.F."/>
            <person name="Cani P.D."/>
        </authorList>
    </citation>
    <scope>NUCLEOTIDE SEQUENCE</scope>
    <source>
        <strain evidence="1">J115</strain>
    </source>
</reference>
<gene>
    <name evidence="1" type="ORF">EIO64_07655</name>
    <name evidence="2" type="ORF">EIO64_16950</name>
</gene>
<name>A0A4D7AJL7_9FIRM</name>
<accession>A0A4D7AJL7</accession>
<organism evidence="1">
    <name type="scientific">Dysosmobacter welbionis</name>
    <dbReference type="NCBI Taxonomy" id="2093857"/>
    <lineage>
        <taxon>Bacteria</taxon>
        <taxon>Bacillati</taxon>
        <taxon>Bacillota</taxon>
        <taxon>Clostridia</taxon>
        <taxon>Eubacteriales</taxon>
        <taxon>Oscillospiraceae</taxon>
        <taxon>Dysosmobacter</taxon>
    </lineage>
</organism>
<evidence type="ECO:0000313" key="2">
    <source>
        <dbReference type="EMBL" id="QCI60684.1"/>
    </source>
</evidence>
<dbReference type="EMBL" id="CP034413">
    <property type="protein sequence ID" value="QCI59109.1"/>
    <property type="molecule type" value="Genomic_DNA"/>
</dbReference>
<reference evidence="1" key="2">
    <citation type="submission" date="2021-01" db="EMBL/GenBank/DDBJ databases">
        <authorList>
            <person name="Le Roy T."/>
            <person name="Van der Smissen P."/>
            <person name="Delzenne N."/>
            <person name="Muccioli G."/>
            <person name="Collet J.F."/>
            <person name="Cani P.D."/>
        </authorList>
    </citation>
    <scope>NUCLEOTIDE SEQUENCE</scope>
    <source>
        <strain evidence="1">J115</strain>
    </source>
</reference>
<sequence>MENKTIPPMYPAEFVERELGIRTDCYNHSCPFRVNDTSNANRCECTACPNRCTGDFSIAWNRTLTDEELEIIKRIADDHEQRWRE</sequence>
<proteinExistence type="predicted"/>
<dbReference type="EMBL" id="CP034413">
    <property type="protein sequence ID" value="QCI60684.1"/>
    <property type="molecule type" value="Genomic_DNA"/>
</dbReference>
<dbReference type="AlphaFoldDB" id="A0A4D7AJL7"/>